<dbReference type="Proteomes" id="UP001317963">
    <property type="component" value="Chromosome"/>
</dbReference>
<dbReference type="SUPFAM" id="SSF55315">
    <property type="entry name" value="L30e-like"/>
    <property type="match status" value="1"/>
</dbReference>
<name>A0ABY6Q7Y7_9GAMM</name>
<dbReference type="InterPro" id="IPR013123">
    <property type="entry name" value="SpoU_subst-bd"/>
</dbReference>
<dbReference type="SMART" id="SM00967">
    <property type="entry name" value="SpoU_sub_bind"/>
    <property type="match status" value="1"/>
</dbReference>
<keyword evidence="2" id="KW-0808">Transferase</keyword>
<dbReference type="InterPro" id="IPR029026">
    <property type="entry name" value="tRNA_m1G_MTases_N"/>
</dbReference>
<organism evidence="4 5">
    <name type="scientific">Candidatus Paraluminiphilus aquimaris</name>
    <dbReference type="NCBI Taxonomy" id="2518994"/>
    <lineage>
        <taxon>Bacteria</taxon>
        <taxon>Pseudomonadati</taxon>
        <taxon>Pseudomonadota</taxon>
        <taxon>Gammaproteobacteria</taxon>
        <taxon>Cellvibrionales</taxon>
        <taxon>Halieaceae</taxon>
        <taxon>Candidatus Paraluminiphilus</taxon>
    </lineage>
</organism>
<sequence>MDLSKTLTVYGRKPVLEALRDPTLDPHRLHLADKNKPGGIISEIETAAKNRSIPIAHHDRLALSRISKNGKQDQGVALDLFCPNFSTLDIFLTDFERNPERKFKALLLDGITNPQNVGMIIRSSCAAGIDAIFYPKKSVATLGPLVIKASVGTAFRAPIVFCEEAFSCATALKARGVQIAVMDSHATLSLFEHQKEASTVFVLGGETEGASETIKNAANLSLRIPMKNGVESLNVAVTAALIGFLSQ</sequence>
<proteinExistence type="predicted"/>
<evidence type="ECO:0000256" key="2">
    <source>
        <dbReference type="ARBA" id="ARBA00022679"/>
    </source>
</evidence>
<dbReference type="Pfam" id="PF08032">
    <property type="entry name" value="SpoU_sub_bind"/>
    <property type="match status" value="1"/>
</dbReference>
<dbReference type="InterPro" id="IPR001537">
    <property type="entry name" value="SpoU_MeTrfase"/>
</dbReference>
<feature type="domain" description="RNA 2-O ribose methyltransferase substrate binding" evidence="3">
    <location>
        <begin position="8"/>
        <end position="86"/>
    </location>
</feature>
<dbReference type="RefSeq" id="WP_279241242.1">
    <property type="nucleotide sequence ID" value="NZ_CP036501.1"/>
</dbReference>
<gene>
    <name evidence="4" type="ORF">E0F26_08555</name>
</gene>
<dbReference type="GO" id="GO:0032259">
    <property type="term" value="P:methylation"/>
    <property type="evidence" value="ECO:0007669"/>
    <property type="project" value="UniProtKB-KW"/>
</dbReference>
<evidence type="ECO:0000259" key="3">
    <source>
        <dbReference type="SMART" id="SM00967"/>
    </source>
</evidence>
<dbReference type="PANTHER" id="PTHR46429:SF1">
    <property type="entry name" value="23S RRNA (GUANOSINE-2'-O-)-METHYLTRANSFERASE RLMB"/>
    <property type="match status" value="1"/>
</dbReference>
<accession>A0ABY6Q7Y7</accession>
<reference evidence="4 5" key="1">
    <citation type="submission" date="2019-02" db="EMBL/GenBank/DDBJ databases">
        <title>Halieaceae_genomes.</title>
        <authorList>
            <person name="Li S.-H."/>
        </authorList>
    </citation>
    <scope>NUCLEOTIDE SEQUENCE [LARGE SCALE GENOMIC DNA]</scope>
    <source>
        <strain evidence="4 5">JH123</strain>
    </source>
</reference>
<evidence type="ECO:0000313" key="4">
    <source>
        <dbReference type="EMBL" id="UZP74782.1"/>
    </source>
</evidence>
<keyword evidence="1 4" id="KW-0489">Methyltransferase</keyword>
<dbReference type="Pfam" id="PF00588">
    <property type="entry name" value="SpoU_methylase"/>
    <property type="match status" value="1"/>
</dbReference>
<dbReference type="InterPro" id="IPR029028">
    <property type="entry name" value="Alpha/beta_knot_MTases"/>
</dbReference>
<dbReference type="InterPro" id="IPR004441">
    <property type="entry name" value="rRNA_MeTrfase_TrmH"/>
</dbReference>
<dbReference type="InterPro" id="IPR029064">
    <property type="entry name" value="Ribosomal_eL30-like_sf"/>
</dbReference>
<dbReference type="GO" id="GO:0008168">
    <property type="term" value="F:methyltransferase activity"/>
    <property type="evidence" value="ECO:0007669"/>
    <property type="project" value="UniProtKB-KW"/>
</dbReference>
<dbReference type="PANTHER" id="PTHR46429">
    <property type="entry name" value="23S RRNA (GUANOSINE-2'-O-)-METHYLTRANSFERASE RLMB"/>
    <property type="match status" value="1"/>
</dbReference>
<evidence type="ECO:0000256" key="1">
    <source>
        <dbReference type="ARBA" id="ARBA00022603"/>
    </source>
</evidence>
<dbReference type="CDD" id="cd18095">
    <property type="entry name" value="SpoU-like_rRNA-MTase"/>
    <property type="match status" value="1"/>
</dbReference>
<dbReference type="Gene3D" id="3.40.1280.10">
    <property type="match status" value="1"/>
</dbReference>
<protein>
    <submittedName>
        <fullName evidence="4">RNA methyltransferase</fullName>
    </submittedName>
</protein>
<keyword evidence="5" id="KW-1185">Reference proteome</keyword>
<dbReference type="Gene3D" id="3.30.1330.30">
    <property type="match status" value="1"/>
</dbReference>
<dbReference type="EMBL" id="CP036501">
    <property type="protein sequence ID" value="UZP74782.1"/>
    <property type="molecule type" value="Genomic_DNA"/>
</dbReference>
<dbReference type="SUPFAM" id="SSF75217">
    <property type="entry name" value="alpha/beta knot"/>
    <property type="match status" value="1"/>
</dbReference>
<evidence type="ECO:0000313" key="5">
    <source>
        <dbReference type="Proteomes" id="UP001317963"/>
    </source>
</evidence>